<dbReference type="STRING" id="1664694.A0A0N1P1L5"/>
<comment type="caution">
    <text evidence="3">The sequence shown here is derived from an EMBL/GenBank/DDBJ whole genome shotgun (WGS) entry which is preliminary data.</text>
</comment>
<dbReference type="Pfam" id="PF23410">
    <property type="entry name" value="Beta-prop_VPS8"/>
    <property type="match status" value="1"/>
</dbReference>
<dbReference type="OrthoDB" id="289913at2759"/>
<evidence type="ECO:0000313" key="3">
    <source>
        <dbReference type="EMBL" id="KPI45380.1"/>
    </source>
</evidence>
<dbReference type="InterPro" id="IPR025941">
    <property type="entry name" value="Vps8_central_dom"/>
</dbReference>
<evidence type="ECO:0000256" key="1">
    <source>
        <dbReference type="SAM" id="MobiDB-lite"/>
    </source>
</evidence>
<dbReference type="InterPro" id="IPR036322">
    <property type="entry name" value="WD40_repeat_dom_sf"/>
</dbReference>
<dbReference type="VEuPathDB" id="FungiDB:AB675_2573"/>
<dbReference type="GO" id="GO:0030897">
    <property type="term" value="C:HOPS complex"/>
    <property type="evidence" value="ECO:0007669"/>
    <property type="project" value="TreeGrafter"/>
</dbReference>
<feature type="region of interest" description="Disordered" evidence="1">
    <location>
        <begin position="65"/>
        <end position="137"/>
    </location>
</feature>
<dbReference type="PANTHER" id="PTHR12616:SF8">
    <property type="entry name" value="VACUOLAR PROTEIN SORTING-ASSOCIATED PROTEIN 8 HOMOLOG"/>
    <property type="match status" value="1"/>
</dbReference>
<keyword evidence="4" id="KW-1185">Reference proteome</keyword>
<evidence type="ECO:0000259" key="2">
    <source>
        <dbReference type="Pfam" id="PF12816"/>
    </source>
</evidence>
<dbReference type="GO" id="GO:0034058">
    <property type="term" value="P:endosomal vesicle fusion"/>
    <property type="evidence" value="ECO:0007669"/>
    <property type="project" value="TreeGrafter"/>
</dbReference>
<accession>A0A0N1P1L5</accession>
<proteinExistence type="predicted"/>
<dbReference type="SUPFAM" id="SSF50978">
    <property type="entry name" value="WD40 repeat-like"/>
    <property type="match status" value="1"/>
</dbReference>
<dbReference type="Pfam" id="PF12816">
    <property type="entry name" value="TPR_Vps8"/>
    <property type="match status" value="1"/>
</dbReference>
<dbReference type="EMBL" id="LFJN01000002">
    <property type="protein sequence ID" value="KPI45380.1"/>
    <property type="molecule type" value="Genomic_DNA"/>
</dbReference>
<evidence type="ECO:0000313" key="4">
    <source>
        <dbReference type="Proteomes" id="UP000038010"/>
    </source>
</evidence>
<feature type="compositionally biased region" description="Low complexity" evidence="1">
    <location>
        <begin position="114"/>
        <end position="131"/>
    </location>
</feature>
<dbReference type="GeneID" id="28734435"/>
<name>A0A0N1P1L5_9EURO</name>
<dbReference type="AlphaFoldDB" id="A0A0N1P1L5"/>
<dbReference type="InterPro" id="IPR045111">
    <property type="entry name" value="Vps41/Vps8"/>
</dbReference>
<dbReference type="Proteomes" id="UP000038010">
    <property type="component" value="Unassembled WGS sequence"/>
</dbReference>
<feature type="domain" description="Vacuolar protein sorting-associated protein 8 central" evidence="2">
    <location>
        <begin position="696"/>
        <end position="886"/>
    </location>
</feature>
<dbReference type="RefSeq" id="XP_018005343.1">
    <property type="nucleotide sequence ID" value="XM_018142555.1"/>
</dbReference>
<feature type="region of interest" description="Disordered" evidence="1">
    <location>
        <begin position="1"/>
        <end position="48"/>
    </location>
</feature>
<dbReference type="GO" id="GO:0005770">
    <property type="term" value="C:late endosome"/>
    <property type="evidence" value="ECO:0007669"/>
    <property type="project" value="TreeGrafter"/>
</dbReference>
<protein>
    <submittedName>
        <fullName evidence="3">Vacuolar protein sorting-associate-like protein</fullName>
    </submittedName>
</protein>
<organism evidence="3 4">
    <name type="scientific">Cyphellophora attinorum</name>
    <dbReference type="NCBI Taxonomy" id="1664694"/>
    <lineage>
        <taxon>Eukaryota</taxon>
        <taxon>Fungi</taxon>
        <taxon>Dikarya</taxon>
        <taxon>Ascomycota</taxon>
        <taxon>Pezizomycotina</taxon>
        <taxon>Eurotiomycetes</taxon>
        <taxon>Chaetothyriomycetidae</taxon>
        <taxon>Chaetothyriales</taxon>
        <taxon>Cyphellophoraceae</taxon>
        <taxon>Cyphellophora</taxon>
    </lineage>
</organism>
<reference evidence="3 4" key="1">
    <citation type="submission" date="2015-06" db="EMBL/GenBank/DDBJ databases">
        <title>Draft genome of the ant-associated black yeast Phialophora attae CBS 131958.</title>
        <authorList>
            <person name="Moreno L.F."/>
            <person name="Stielow B.J."/>
            <person name="de Hoog S."/>
            <person name="Vicente V.A."/>
            <person name="Weiss V.A."/>
            <person name="de Vries M."/>
            <person name="Cruz L.M."/>
            <person name="Souza E.M."/>
        </authorList>
    </citation>
    <scope>NUCLEOTIDE SEQUENCE [LARGE SCALE GENOMIC DNA]</scope>
    <source>
        <strain evidence="3 4">CBS 131958</strain>
    </source>
</reference>
<feature type="compositionally biased region" description="Acidic residues" evidence="1">
    <location>
        <begin position="13"/>
        <end position="27"/>
    </location>
</feature>
<dbReference type="PANTHER" id="PTHR12616">
    <property type="entry name" value="VACUOLAR PROTEIN SORTING VPS41"/>
    <property type="match status" value="1"/>
</dbReference>
<gene>
    <name evidence="3" type="ORF">AB675_2573</name>
</gene>
<dbReference type="GO" id="GO:0006623">
    <property type="term" value="P:protein targeting to vacuole"/>
    <property type="evidence" value="ECO:0007669"/>
    <property type="project" value="InterPro"/>
</dbReference>
<sequence length="1202" mass="133210">MSSTLGVGGTVLPDDDLPADQVEDADEPQVIGVSHERGVGDEDNGADIIPDLEADDVLENAVGAVEAEQETLPSEEAVATLHDDQASSIDDTASIPDDTPSLRGSVLSSPPSDAARSIASPARNSSPSSPRRPFDRRFQSRLSTSSLLTPRAGSPAFLNAHSRHSSVGSFALPPPSEPDESTAPWEVIRWNKLRKLSGQAFSEVGKRNFGSPTCMAVTDTLAIGTSRGMILVFDHQQNNKAVIGAGTKALECGPVTALAISADHTTIAAGHATGHILTWEIARPARPFLHIPPVDLAQPQSKRSDGHAENNDKGMAFSHLATRGMGAVARSVKTTRILGRYPEVLSRPSAKPLKKSSVLAFGPLPLGNVEQKTDPMGLVAMLTPYLLVIVSTTPIAQTQHKAARPKEVAAHSAMTAALAWFPAIKLKGSESRVSRNKLAYAWSNILTVLEVHEVEPQGEVVKDKPPELQFLPRNRYKAEEAIVAVQWLSRSILAVLTITQQLLIIEDISMNVTDAFDLLPKNIYHLDLYSQQLQAVIESHDEEDTSMHGVVADAFHMSVRAYKGRLFLLGSSEVWWGSLTNWADRLLALMNVGDFIGAIRLATRYYSGQGEKVTIGLPEDKTSREMVVGEKLFEMMNASLKYAFGKNQQAGTEQIEKPQMTELAEAAITACISANDEDFLFDTVFSWYDDHDHGGLFLDVLEPYILDGTITSIPPPALKLMVDYFQTTHPPSELEKIICLLDTSSMDIDQVTSMCKKYNLYDAYIYVWNSALGDFTTPLDELLQLASESTIMNGNHSHVSPAENAAKLFPYMSFILTGRTYPTESIMSDPLQLAAKSQIYDYFFTAIQEQSRRSSSAKGRLEPYSKLRRVLKYDTPNFMSALNEGFEDNFLNSGDDDVTNPVPSHNKAAQKATYNRQFIVLVMLEVMAVGFDAEDTIYLDMFVARNLPKYPQYMLLSGTALQDIFARLCHYPDSDLREECQLSVEYLLSVYHPSSMKTVIALLHEAQFYRVLKTVYRQEEAFEDVVRMYFADEDDREDVFSVIREFLDPASQAPDVQKRAILELVQSHAADLIDLDIRQCAATIERVARELHPRFLSVLDGDEHSQYQYLNALFGVDSRVNAIDSSRGSDTSLLESYIRLMCQFDPDKVSNFVESLRQGDLRLEEFCQLWNTAELSTLPSCLKHKPDESRRPCSDSLDIWPT</sequence>